<evidence type="ECO:0000313" key="1">
    <source>
        <dbReference type="EMBL" id="MDO5987956.1"/>
    </source>
</evidence>
<sequence>MLLGFIRKVAIYGIISPVLSKEVRNSTPKQIYLQIIEKFITNVTEGTILEYTGISLLIITNQYFNTCFQNGYTRAPEVSNTVLNYR</sequence>
<protein>
    <submittedName>
        <fullName evidence="1">Uncharacterized protein</fullName>
    </submittedName>
</protein>
<name>A0ABT8X1X8_9FLAO</name>
<dbReference type="Proteomes" id="UP001176891">
    <property type="component" value="Unassembled WGS sequence"/>
</dbReference>
<evidence type="ECO:0000313" key="2">
    <source>
        <dbReference type="Proteomes" id="UP001176891"/>
    </source>
</evidence>
<accession>A0ABT8X1X8</accession>
<proteinExistence type="predicted"/>
<gene>
    <name evidence="1" type="ORF">Q4Q39_11130</name>
</gene>
<dbReference type="RefSeq" id="WP_303282551.1">
    <property type="nucleotide sequence ID" value="NZ_BAABCZ010000011.1"/>
</dbReference>
<dbReference type="EMBL" id="JAUOEM010000003">
    <property type="protein sequence ID" value="MDO5987956.1"/>
    <property type="molecule type" value="Genomic_DNA"/>
</dbReference>
<organism evidence="1 2">
    <name type="scientific">Flavivirga amylovorans</name>
    <dbReference type="NCBI Taxonomy" id="870486"/>
    <lineage>
        <taxon>Bacteria</taxon>
        <taxon>Pseudomonadati</taxon>
        <taxon>Bacteroidota</taxon>
        <taxon>Flavobacteriia</taxon>
        <taxon>Flavobacteriales</taxon>
        <taxon>Flavobacteriaceae</taxon>
        <taxon>Flavivirga</taxon>
    </lineage>
</organism>
<keyword evidence="2" id="KW-1185">Reference proteome</keyword>
<reference evidence="1" key="1">
    <citation type="submission" date="2023-07" db="EMBL/GenBank/DDBJ databases">
        <title>Two novel species in the genus Flavivirga.</title>
        <authorList>
            <person name="Kwon K."/>
        </authorList>
    </citation>
    <scope>NUCLEOTIDE SEQUENCE</scope>
    <source>
        <strain evidence="1">KACC 14157</strain>
    </source>
</reference>
<comment type="caution">
    <text evidence="1">The sequence shown here is derived from an EMBL/GenBank/DDBJ whole genome shotgun (WGS) entry which is preliminary data.</text>
</comment>